<keyword evidence="1" id="KW-0812">Transmembrane</keyword>
<evidence type="ECO:0000313" key="3">
    <source>
        <dbReference type="Proteomes" id="UP000034753"/>
    </source>
</evidence>
<evidence type="ECO:0000256" key="1">
    <source>
        <dbReference type="SAM" id="Phobius"/>
    </source>
</evidence>
<gene>
    <name evidence="2" type="ORF">UU67_C0007G0024</name>
</gene>
<name>A0A0G0ZMG2_9BACT</name>
<sequence>MKVLPKVAKLPLFKINLLIKKDQGEKITIKFLKWILASGRYLVIFVELLTISAFVFRYKLDSDLIDLQEQISQQKPVIESFKNEEAIIRRTQFQLQSIKQIKQGIPDFAAILQKFSEKIPQTIKLTSVNIGQTKAGSSTNLTMNGEASSATDLSYFIKSLQNDPAFTSINLANISFENQISFTVTGELKPIGGQKN</sequence>
<feature type="transmembrane region" description="Helical" evidence="1">
    <location>
        <begin position="34"/>
        <end position="56"/>
    </location>
</feature>
<dbReference type="Proteomes" id="UP000034753">
    <property type="component" value="Unassembled WGS sequence"/>
</dbReference>
<dbReference type="InterPro" id="IPR052534">
    <property type="entry name" value="Extracell_DNA_Util/SecSys_Comp"/>
</dbReference>
<evidence type="ECO:0008006" key="4">
    <source>
        <dbReference type="Google" id="ProtNLM"/>
    </source>
</evidence>
<dbReference type="EMBL" id="LCBN01000007">
    <property type="protein sequence ID" value="KKS14143.1"/>
    <property type="molecule type" value="Genomic_DNA"/>
</dbReference>
<evidence type="ECO:0000313" key="2">
    <source>
        <dbReference type="EMBL" id="KKS14143.1"/>
    </source>
</evidence>
<dbReference type="Pfam" id="PF05137">
    <property type="entry name" value="PilN"/>
    <property type="match status" value="1"/>
</dbReference>
<reference evidence="2 3" key="1">
    <citation type="journal article" date="2015" name="Nature">
        <title>rRNA introns, odd ribosomes, and small enigmatic genomes across a large radiation of phyla.</title>
        <authorList>
            <person name="Brown C.T."/>
            <person name="Hug L.A."/>
            <person name="Thomas B.C."/>
            <person name="Sharon I."/>
            <person name="Castelle C.J."/>
            <person name="Singh A."/>
            <person name="Wilkins M.J."/>
            <person name="Williams K.H."/>
            <person name="Banfield J.F."/>
        </authorList>
    </citation>
    <scope>NUCLEOTIDE SEQUENCE [LARGE SCALE GENOMIC DNA]</scope>
</reference>
<keyword evidence="1" id="KW-0472">Membrane</keyword>
<accession>A0A0G0ZMG2</accession>
<keyword evidence="1" id="KW-1133">Transmembrane helix</keyword>
<dbReference type="PANTHER" id="PTHR40278">
    <property type="entry name" value="DNA UTILIZATION PROTEIN HOFN"/>
    <property type="match status" value="1"/>
</dbReference>
<dbReference type="AlphaFoldDB" id="A0A0G0ZMG2"/>
<dbReference type="InterPro" id="IPR007813">
    <property type="entry name" value="PilN"/>
</dbReference>
<dbReference type="PATRIC" id="fig|1618429.3.peg.227"/>
<organism evidence="2 3">
    <name type="scientific">Candidatus Daviesbacteria bacterium GW2011_GWB1_41_5</name>
    <dbReference type="NCBI Taxonomy" id="1618429"/>
    <lineage>
        <taxon>Bacteria</taxon>
        <taxon>Candidatus Daviesiibacteriota</taxon>
    </lineage>
</organism>
<comment type="caution">
    <text evidence="2">The sequence shown here is derived from an EMBL/GenBank/DDBJ whole genome shotgun (WGS) entry which is preliminary data.</text>
</comment>
<dbReference type="PANTHER" id="PTHR40278:SF1">
    <property type="entry name" value="DNA UTILIZATION PROTEIN HOFN"/>
    <property type="match status" value="1"/>
</dbReference>
<protein>
    <recommendedName>
        <fullName evidence="4">Fimbrial assembly family protein</fullName>
    </recommendedName>
</protein>
<proteinExistence type="predicted"/>